<evidence type="ECO:0000313" key="1">
    <source>
        <dbReference type="EMBL" id="GAA2969404.1"/>
    </source>
</evidence>
<protein>
    <submittedName>
        <fullName evidence="1">Uncharacterized protein</fullName>
    </submittedName>
</protein>
<organism evidence="1 2">
    <name type="scientific">Streptomyces enissocaesilis</name>
    <dbReference type="NCBI Taxonomy" id="332589"/>
    <lineage>
        <taxon>Bacteria</taxon>
        <taxon>Bacillati</taxon>
        <taxon>Actinomycetota</taxon>
        <taxon>Actinomycetes</taxon>
        <taxon>Kitasatosporales</taxon>
        <taxon>Streptomycetaceae</taxon>
        <taxon>Streptomyces</taxon>
        <taxon>Streptomyces rochei group</taxon>
    </lineage>
</organism>
<reference evidence="1 2" key="1">
    <citation type="journal article" date="2019" name="Int. J. Syst. Evol. Microbiol.">
        <title>The Global Catalogue of Microorganisms (GCM) 10K type strain sequencing project: providing services to taxonomists for standard genome sequencing and annotation.</title>
        <authorList>
            <consortium name="The Broad Institute Genomics Platform"/>
            <consortium name="The Broad Institute Genome Sequencing Center for Infectious Disease"/>
            <person name="Wu L."/>
            <person name="Ma J."/>
        </authorList>
    </citation>
    <scope>NUCLEOTIDE SEQUENCE [LARGE SCALE GENOMIC DNA]</scope>
    <source>
        <strain evidence="1 2">JCM 9088</strain>
    </source>
</reference>
<name>A0ABN3XP32_9ACTN</name>
<comment type="caution">
    <text evidence="1">The sequence shown here is derived from an EMBL/GenBank/DDBJ whole genome shotgun (WGS) entry which is preliminary data.</text>
</comment>
<proteinExistence type="predicted"/>
<dbReference type="Proteomes" id="UP001500403">
    <property type="component" value="Unassembled WGS sequence"/>
</dbReference>
<evidence type="ECO:0000313" key="2">
    <source>
        <dbReference type="Proteomes" id="UP001500403"/>
    </source>
</evidence>
<gene>
    <name evidence="1" type="ORF">GCM10010446_63560</name>
</gene>
<dbReference type="EMBL" id="BAAAUD010000083">
    <property type="protein sequence ID" value="GAA2969404.1"/>
    <property type="molecule type" value="Genomic_DNA"/>
</dbReference>
<accession>A0ABN3XP32</accession>
<keyword evidence="2" id="KW-1185">Reference proteome</keyword>
<sequence length="52" mass="5574">MPDGALEFFRSLAGSGRSHVVQGAPTAYRAMLTEVGAPEGWLVRASGWTLLR</sequence>